<feature type="domain" description="Type I restriction modification DNA specificity" evidence="5">
    <location>
        <begin position="203"/>
        <end position="377"/>
    </location>
</feature>
<comment type="similarity">
    <text evidence="1">Belongs to the type-I restriction system S methylase family.</text>
</comment>
<feature type="coiled-coil region" evidence="4">
    <location>
        <begin position="361"/>
        <end position="388"/>
    </location>
</feature>
<evidence type="ECO:0000313" key="6">
    <source>
        <dbReference type="EMBL" id="CEE00530.1"/>
    </source>
</evidence>
<dbReference type="Pfam" id="PF01420">
    <property type="entry name" value="Methylase_S"/>
    <property type="match status" value="2"/>
</dbReference>
<evidence type="ECO:0000256" key="3">
    <source>
        <dbReference type="ARBA" id="ARBA00023125"/>
    </source>
</evidence>
<dbReference type="PANTHER" id="PTHR30408">
    <property type="entry name" value="TYPE-1 RESTRICTION ENZYME ECOKI SPECIFICITY PROTEIN"/>
    <property type="match status" value="1"/>
</dbReference>
<dbReference type="InterPro" id="IPR000055">
    <property type="entry name" value="Restrct_endonuc_typeI_TRD"/>
</dbReference>
<dbReference type="Proteomes" id="UP000040576">
    <property type="component" value="Unassembled WGS sequence"/>
</dbReference>
<protein>
    <submittedName>
        <fullName evidence="6">Type I restriction-modification system specificity subunit</fullName>
    </submittedName>
</protein>
<organism evidence="6 7">
    <name type="scientific">Caldibacillus thermoamylovorans</name>
    <dbReference type="NCBI Taxonomy" id="35841"/>
    <lineage>
        <taxon>Bacteria</taxon>
        <taxon>Bacillati</taxon>
        <taxon>Bacillota</taxon>
        <taxon>Bacilli</taxon>
        <taxon>Bacillales</taxon>
        <taxon>Bacillaceae</taxon>
        <taxon>Caldibacillus</taxon>
    </lineage>
</organism>
<keyword evidence="4" id="KW-0175">Coiled coil</keyword>
<dbReference type="GO" id="GO:0009307">
    <property type="term" value="P:DNA restriction-modification system"/>
    <property type="evidence" value="ECO:0007669"/>
    <property type="project" value="UniProtKB-KW"/>
</dbReference>
<reference evidence="6 7" key="1">
    <citation type="submission" date="2014-07" db="EMBL/GenBank/DDBJ databases">
        <authorList>
            <person name="Wibberg Daniel"/>
        </authorList>
    </citation>
    <scope>NUCLEOTIDE SEQUENCE [LARGE SCALE GENOMIC DNA]</scope>
</reference>
<keyword evidence="7" id="KW-1185">Reference proteome</keyword>
<dbReference type="RefSeq" id="WP_072012635.1">
    <property type="nucleotide sequence ID" value="NZ_CCRF01000022.1"/>
</dbReference>
<accession>A0A090IYA9</accession>
<dbReference type="InterPro" id="IPR044946">
    <property type="entry name" value="Restrct_endonuc_typeI_TRD_sf"/>
</dbReference>
<keyword evidence="3" id="KW-0238">DNA-binding</keyword>
<evidence type="ECO:0000256" key="4">
    <source>
        <dbReference type="SAM" id="Coils"/>
    </source>
</evidence>
<dbReference type="Gene3D" id="3.90.220.20">
    <property type="entry name" value="DNA methylase specificity domains"/>
    <property type="match status" value="2"/>
</dbReference>
<feature type="domain" description="Type I restriction modification DNA specificity" evidence="5">
    <location>
        <begin position="4"/>
        <end position="182"/>
    </location>
</feature>
<dbReference type="CDD" id="cd17515">
    <property type="entry name" value="RMtype1_S_MjaORF132P_Sau1132ORF3780P-TRD1-CR1_like"/>
    <property type="match status" value="1"/>
</dbReference>
<dbReference type="InterPro" id="IPR052021">
    <property type="entry name" value="Type-I_RS_S_subunit"/>
</dbReference>
<dbReference type="CDD" id="cd17252">
    <property type="entry name" value="RMtype1_S_EcoKI-TRD1-CR1_like"/>
    <property type="match status" value="1"/>
</dbReference>
<proteinExistence type="inferred from homology"/>
<dbReference type="EMBL" id="CCRF01000022">
    <property type="protein sequence ID" value="CEE00530.1"/>
    <property type="molecule type" value="Genomic_DNA"/>
</dbReference>
<dbReference type="GO" id="GO:0003677">
    <property type="term" value="F:DNA binding"/>
    <property type="evidence" value="ECO:0007669"/>
    <property type="project" value="UniProtKB-KW"/>
</dbReference>
<evidence type="ECO:0000259" key="5">
    <source>
        <dbReference type="Pfam" id="PF01420"/>
    </source>
</evidence>
<dbReference type="AlphaFoldDB" id="A0A090IYA9"/>
<sequence length="403" mass="46223">MISKYKIYPLKKFIKQIRGVSYKKDQISEKPIKDFIPLLRATNIQNGELTFEDLLYVEPSLVKDEQKFKKGDILIAASSGSKEVVGKPGQVKEDGNYTFGAFCKLIRPNNNIIPDYLRHFFNTDYYSQTISHTINGANINNLRNEHIDNLLIPLPSLEIQRKIAVLLNKAQNLMDCRKAQIEALDQLTQSVFLEMFGDPVKNPLKWDIVRLEQIGEWKSGGTPSRSNKEYFKGRIPWLSAGELNSIFTYSSNEHINEEALENSAAKLIEKDSLLLGMYDTAALKSTINKVECACNQAVAFAKLDRSIVNTIFVYYCIQIGKSYYKRLQRGVRQKNMNLTMIKNIQIICPKIELQREFANVVENVLEQKEKLEKGLIELENNFNSLMQRAFNGELFTDEKVSNR</sequence>
<name>A0A090IYA9_9BACI</name>
<evidence type="ECO:0000256" key="1">
    <source>
        <dbReference type="ARBA" id="ARBA00010923"/>
    </source>
</evidence>
<evidence type="ECO:0000256" key="2">
    <source>
        <dbReference type="ARBA" id="ARBA00022747"/>
    </source>
</evidence>
<dbReference type="PANTHER" id="PTHR30408:SF12">
    <property type="entry name" value="TYPE I RESTRICTION ENZYME MJAVIII SPECIFICITY SUBUNIT"/>
    <property type="match status" value="1"/>
</dbReference>
<evidence type="ECO:0000313" key="7">
    <source>
        <dbReference type="Proteomes" id="UP000040576"/>
    </source>
</evidence>
<dbReference type="SUPFAM" id="SSF116734">
    <property type="entry name" value="DNA methylase specificity domain"/>
    <property type="match status" value="2"/>
</dbReference>
<keyword evidence="2" id="KW-0680">Restriction system</keyword>
<gene>
    <name evidence="6" type="ORF">BT1A1_0675</name>
</gene>